<feature type="domain" description="Thioredoxin" evidence="12">
    <location>
        <begin position="353"/>
        <end position="479"/>
    </location>
</feature>
<protein>
    <recommendedName>
        <fullName evidence="4">protein disulfide-isomerase</fullName>
        <ecNumber evidence="4">5.3.4.1</ecNumber>
    </recommendedName>
</protein>
<dbReference type="InterPro" id="IPR017937">
    <property type="entry name" value="Thioredoxin_CS"/>
</dbReference>
<dbReference type="Gene3D" id="3.40.30.10">
    <property type="entry name" value="Glutaredoxin"/>
    <property type="match status" value="4"/>
</dbReference>
<dbReference type="Pfam" id="PF00085">
    <property type="entry name" value="Thioredoxin"/>
    <property type="match status" value="2"/>
</dbReference>
<dbReference type="FunFam" id="3.40.30.10:FF:000054">
    <property type="entry name" value="Disulfide-isomerase A3"/>
    <property type="match status" value="1"/>
</dbReference>
<gene>
    <name evidence="13" type="ORF">CHS0354_037897</name>
</gene>
<evidence type="ECO:0000256" key="1">
    <source>
        <dbReference type="ARBA" id="ARBA00001182"/>
    </source>
</evidence>
<dbReference type="InterPro" id="IPR013766">
    <property type="entry name" value="Thioredoxin_domain"/>
</dbReference>
<comment type="caution">
    <text evidence="13">The sequence shown here is derived from an EMBL/GenBank/DDBJ whole genome shotgun (WGS) entry which is preliminary data.</text>
</comment>
<dbReference type="GO" id="GO:0034976">
    <property type="term" value="P:response to endoplasmic reticulum stress"/>
    <property type="evidence" value="ECO:0007669"/>
    <property type="project" value="TreeGrafter"/>
</dbReference>
<feature type="domain" description="Thioredoxin" evidence="12">
    <location>
        <begin position="1"/>
        <end position="141"/>
    </location>
</feature>
<dbReference type="GO" id="GO:0006457">
    <property type="term" value="P:protein folding"/>
    <property type="evidence" value="ECO:0007669"/>
    <property type="project" value="TreeGrafter"/>
</dbReference>
<dbReference type="Proteomes" id="UP001195483">
    <property type="component" value="Unassembled WGS sequence"/>
</dbReference>
<dbReference type="PROSITE" id="PS51352">
    <property type="entry name" value="THIOREDOXIN_2"/>
    <property type="match status" value="2"/>
</dbReference>
<organism evidence="13 14">
    <name type="scientific">Potamilus streckersoni</name>
    <dbReference type="NCBI Taxonomy" id="2493646"/>
    <lineage>
        <taxon>Eukaryota</taxon>
        <taxon>Metazoa</taxon>
        <taxon>Spiralia</taxon>
        <taxon>Lophotrochozoa</taxon>
        <taxon>Mollusca</taxon>
        <taxon>Bivalvia</taxon>
        <taxon>Autobranchia</taxon>
        <taxon>Heteroconchia</taxon>
        <taxon>Palaeoheterodonta</taxon>
        <taxon>Unionida</taxon>
        <taxon>Unionoidea</taxon>
        <taxon>Unionidae</taxon>
        <taxon>Ambleminae</taxon>
        <taxon>Lampsilini</taxon>
        <taxon>Potamilus</taxon>
    </lineage>
</organism>
<dbReference type="InterPro" id="IPR005792">
    <property type="entry name" value="Prot_disulphide_isomerase"/>
</dbReference>
<dbReference type="GO" id="GO:0005788">
    <property type="term" value="C:endoplasmic reticulum lumen"/>
    <property type="evidence" value="ECO:0007669"/>
    <property type="project" value="UniProtKB-SubCell"/>
</dbReference>
<dbReference type="PANTHER" id="PTHR18929">
    <property type="entry name" value="PROTEIN DISULFIDE ISOMERASE"/>
    <property type="match status" value="1"/>
</dbReference>
<keyword evidence="14" id="KW-1185">Reference proteome</keyword>
<evidence type="ECO:0000313" key="13">
    <source>
        <dbReference type="EMBL" id="KAK3606224.1"/>
    </source>
</evidence>
<keyword evidence="8" id="KW-0413">Isomerase</keyword>
<evidence type="ECO:0000256" key="8">
    <source>
        <dbReference type="ARBA" id="ARBA00023235"/>
    </source>
</evidence>
<keyword evidence="7" id="KW-0256">Endoplasmic reticulum</keyword>
<dbReference type="EC" id="5.3.4.1" evidence="4"/>
<keyword evidence="6" id="KW-0677">Repeat</keyword>
<dbReference type="GO" id="GO:0003756">
    <property type="term" value="F:protein disulfide isomerase activity"/>
    <property type="evidence" value="ECO:0007669"/>
    <property type="project" value="UniProtKB-EC"/>
</dbReference>
<dbReference type="SUPFAM" id="SSF52833">
    <property type="entry name" value="Thioredoxin-like"/>
    <property type="match status" value="4"/>
</dbReference>
<evidence type="ECO:0000256" key="9">
    <source>
        <dbReference type="ARBA" id="ARBA00023284"/>
    </source>
</evidence>
<reference evidence="13" key="3">
    <citation type="submission" date="2023-05" db="EMBL/GenBank/DDBJ databases">
        <authorList>
            <person name="Smith C.H."/>
        </authorList>
    </citation>
    <scope>NUCLEOTIDE SEQUENCE</scope>
    <source>
        <strain evidence="13">CHS0354</strain>
        <tissue evidence="13">Mantle</tissue>
    </source>
</reference>
<keyword evidence="5 11" id="KW-0732">Signal</keyword>
<dbReference type="CDD" id="cd02995">
    <property type="entry name" value="PDI_a_PDI_a'_C"/>
    <property type="match status" value="1"/>
</dbReference>
<dbReference type="PROSITE" id="PS00194">
    <property type="entry name" value="THIOREDOXIN_1"/>
    <property type="match status" value="1"/>
</dbReference>
<dbReference type="InterPro" id="IPR036249">
    <property type="entry name" value="Thioredoxin-like_sf"/>
</dbReference>
<name>A0AAE0W9P0_9BIVA</name>
<dbReference type="PANTHER" id="PTHR18929:SF132">
    <property type="entry name" value="PROTEIN DISULFIDE-ISOMERASE A3"/>
    <property type="match status" value="1"/>
</dbReference>
<sequence>MKSLLCLASVISLVFAGDVLYYSNTEFAAKMPKHDLAMVEFFAPWCEECKMLDPAYEVAAKMLKNNDPPIPLIKVDCTVDTLTCVQYGTNKYPAFKVMRNGKAEDYTGRVVADDIVNYMKHRAGPSSKEMKTVEDVEKFLSSNDYCMMGFFSNNENEMAMAYRKVAHNLRTEMLFAHTSEQAIMDKYGYNDAIIMFQPKMYQNMFEQPERMYEDVASVDKMSAWIQRQRLGLCSERTEQNAEMFKNPLVVVYYDVNFSMNLKTTMYWRNRVMKVAKKFQDAGKEVMFAISNHKVWLHELGTFGLADFVDNRPVFTPKEKPVVTARDTRERKYVMSEEFSEENLEKFVNDMMDGKLEEYMKSEPIPASNDEPVKMAVARNFDEIVNNEKKDVVIEFYAPWCPHCESFGPKYMELAEKLKSEPELTMVKMDATANDIPKPFEYSKFPMIYMVPMGNKKHPKLYTNALEVDPLLKFIAKESTNELKGYNRKGKMKKTEL</sequence>
<feature type="disulfide bond" description="Redox-active" evidence="10">
    <location>
        <begin position="46"/>
        <end position="49"/>
    </location>
</feature>
<dbReference type="NCBIfam" id="TIGR01130">
    <property type="entry name" value="ER_PDI_fam"/>
    <property type="match status" value="1"/>
</dbReference>
<dbReference type="CDD" id="cd02961">
    <property type="entry name" value="PDI_a_family"/>
    <property type="match status" value="1"/>
</dbReference>
<keyword evidence="9 10" id="KW-0676">Redox-active center</keyword>
<evidence type="ECO:0000256" key="10">
    <source>
        <dbReference type="PIRSR" id="PIRSR605792-51"/>
    </source>
</evidence>
<evidence type="ECO:0000256" key="4">
    <source>
        <dbReference type="ARBA" id="ARBA00012723"/>
    </source>
</evidence>
<dbReference type="AlphaFoldDB" id="A0AAE0W9P0"/>
<dbReference type="FunFam" id="3.40.30.10:FF:000077">
    <property type="entry name" value="Protein disulfide-isomerase"/>
    <property type="match status" value="1"/>
</dbReference>
<dbReference type="Pfam" id="PF13848">
    <property type="entry name" value="Thioredoxin_6"/>
    <property type="match status" value="1"/>
</dbReference>
<reference evidence="13" key="1">
    <citation type="journal article" date="2021" name="Genome Biol. Evol.">
        <title>A High-Quality Reference Genome for a Parasitic Bivalve with Doubly Uniparental Inheritance (Bivalvia: Unionida).</title>
        <authorList>
            <person name="Smith C.H."/>
        </authorList>
    </citation>
    <scope>NUCLEOTIDE SEQUENCE</scope>
    <source>
        <strain evidence="13">CHS0354</strain>
    </source>
</reference>
<comment type="catalytic activity">
    <reaction evidence="1">
        <text>Catalyzes the rearrangement of -S-S- bonds in proteins.</text>
        <dbReference type="EC" id="5.3.4.1"/>
    </reaction>
</comment>
<feature type="disulfide bond" description="Redox-active" evidence="10">
    <location>
        <begin position="400"/>
        <end position="403"/>
    </location>
</feature>
<comment type="similarity">
    <text evidence="3">Belongs to the protein disulfide isomerase family.</text>
</comment>
<keyword evidence="10" id="KW-1015">Disulfide bond</keyword>
<evidence type="ECO:0000256" key="3">
    <source>
        <dbReference type="ARBA" id="ARBA00006347"/>
    </source>
</evidence>
<evidence type="ECO:0000256" key="5">
    <source>
        <dbReference type="ARBA" id="ARBA00022729"/>
    </source>
</evidence>
<feature type="signal peptide" evidence="11">
    <location>
        <begin position="1"/>
        <end position="16"/>
    </location>
</feature>
<comment type="subcellular location">
    <subcellularLocation>
        <location evidence="2">Endoplasmic reticulum lumen</location>
    </subcellularLocation>
</comment>
<evidence type="ECO:0000256" key="2">
    <source>
        <dbReference type="ARBA" id="ARBA00004319"/>
    </source>
</evidence>
<reference evidence="13" key="2">
    <citation type="journal article" date="2021" name="Genome Biol. Evol.">
        <title>Developing a high-quality reference genome for a parasitic bivalve with doubly uniparental inheritance (Bivalvia: Unionida).</title>
        <authorList>
            <person name="Smith C.H."/>
        </authorList>
    </citation>
    <scope>NUCLEOTIDE SEQUENCE</scope>
    <source>
        <strain evidence="13">CHS0354</strain>
        <tissue evidence="13">Mantle</tissue>
    </source>
</reference>
<accession>A0AAE0W9P0</accession>
<proteinExistence type="inferred from homology"/>
<dbReference type="EMBL" id="JAEAOA010002216">
    <property type="protein sequence ID" value="KAK3606224.1"/>
    <property type="molecule type" value="Genomic_DNA"/>
</dbReference>
<evidence type="ECO:0000256" key="6">
    <source>
        <dbReference type="ARBA" id="ARBA00022737"/>
    </source>
</evidence>
<evidence type="ECO:0000313" key="14">
    <source>
        <dbReference type="Proteomes" id="UP001195483"/>
    </source>
</evidence>
<evidence type="ECO:0000256" key="7">
    <source>
        <dbReference type="ARBA" id="ARBA00022824"/>
    </source>
</evidence>
<feature type="chain" id="PRO_5042036157" description="protein disulfide-isomerase" evidence="11">
    <location>
        <begin position="17"/>
        <end position="496"/>
    </location>
</feature>
<evidence type="ECO:0000259" key="12">
    <source>
        <dbReference type="PROSITE" id="PS51352"/>
    </source>
</evidence>
<evidence type="ECO:0000256" key="11">
    <source>
        <dbReference type="SAM" id="SignalP"/>
    </source>
</evidence>